<name>A0A7S0LPW7_9EUKA</name>
<sequence>MVMSPLLRCSCALLVAQAATAFHTPALGSPQAHIAPRLALSPPAVVLHAIHGQKTPRTRAICMRGDSSAEQPQCMTVPFATVRSVFTKLLFVVVTTMLTLACFATRALAAERTAMLGVPIPGGVVKWGALGAFVGVLKLAQTKEDPIIEYVETTEEANAQSAAGTSQLQTAATDTTRDDAAATSRTSLTAEDDDSAFLGSLRARMVQLHEESAKDEEGADADATPKDSTGGWGAGSTAVLEPPRPSTDDDSADTWGTGSTAVLEPERDSSSLRETDGAEKLKFPPGFPLRDGDVEVVEPQPAAASESQIAMLERMFGVAPDES</sequence>
<evidence type="ECO:0000256" key="3">
    <source>
        <dbReference type="SAM" id="SignalP"/>
    </source>
</evidence>
<gene>
    <name evidence="4" type="ORF">CPEL01642_LOCUS22438</name>
</gene>
<keyword evidence="2" id="KW-0472">Membrane</keyword>
<organism evidence="4">
    <name type="scientific">Coccolithus braarudii</name>
    <dbReference type="NCBI Taxonomy" id="221442"/>
    <lineage>
        <taxon>Eukaryota</taxon>
        <taxon>Haptista</taxon>
        <taxon>Haptophyta</taxon>
        <taxon>Prymnesiophyceae</taxon>
        <taxon>Coccolithales</taxon>
        <taxon>Coccolithaceae</taxon>
        <taxon>Coccolithus</taxon>
    </lineage>
</organism>
<keyword evidence="2" id="KW-0812">Transmembrane</keyword>
<reference evidence="4" key="1">
    <citation type="submission" date="2021-01" db="EMBL/GenBank/DDBJ databases">
        <authorList>
            <person name="Corre E."/>
            <person name="Pelletier E."/>
            <person name="Niang G."/>
            <person name="Scheremetjew M."/>
            <person name="Finn R."/>
            <person name="Kale V."/>
            <person name="Holt S."/>
            <person name="Cochrane G."/>
            <person name="Meng A."/>
            <person name="Brown T."/>
            <person name="Cohen L."/>
        </authorList>
    </citation>
    <scope>NUCLEOTIDE SEQUENCE</scope>
    <source>
        <strain evidence="4">PLY182g</strain>
    </source>
</reference>
<feature type="chain" id="PRO_5031292533" evidence="3">
    <location>
        <begin position="22"/>
        <end position="323"/>
    </location>
</feature>
<keyword evidence="3" id="KW-0732">Signal</keyword>
<evidence type="ECO:0000313" key="4">
    <source>
        <dbReference type="EMBL" id="CAD8619057.1"/>
    </source>
</evidence>
<evidence type="ECO:0000256" key="1">
    <source>
        <dbReference type="SAM" id="MobiDB-lite"/>
    </source>
</evidence>
<accession>A0A7S0LPW7</accession>
<feature type="region of interest" description="Disordered" evidence="1">
    <location>
        <begin position="210"/>
        <end position="292"/>
    </location>
</feature>
<feature type="compositionally biased region" description="Polar residues" evidence="1">
    <location>
        <begin position="156"/>
        <end position="169"/>
    </location>
</feature>
<proteinExistence type="predicted"/>
<feature type="region of interest" description="Disordered" evidence="1">
    <location>
        <begin position="156"/>
        <end position="188"/>
    </location>
</feature>
<feature type="compositionally biased region" description="Basic and acidic residues" evidence="1">
    <location>
        <begin position="264"/>
        <end position="282"/>
    </location>
</feature>
<dbReference type="AlphaFoldDB" id="A0A7S0LPW7"/>
<feature type="signal peptide" evidence="3">
    <location>
        <begin position="1"/>
        <end position="21"/>
    </location>
</feature>
<evidence type="ECO:0000256" key="2">
    <source>
        <dbReference type="SAM" id="Phobius"/>
    </source>
</evidence>
<keyword evidence="2" id="KW-1133">Transmembrane helix</keyword>
<protein>
    <submittedName>
        <fullName evidence="4">Uncharacterized protein</fullName>
    </submittedName>
</protein>
<dbReference type="EMBL" id="HBEY01046754">
    <property type="protein sequence ID" value="CAD8619057.1"/>
    <property type="molecule type" value="Transcribed_RNA"/>
</dbReference>
<feature type="transmembrane region" description="Helical" evidence="2">
    <location>
        <begin position="89"/>
        <end position="109"/>
    </location>
</feature>